<dbReference type="SMART" id="SM01360">
    <property type="entry name" value="A2M"/>
    <property type="match status" value="1"/>
</dbReference>
<dbReference type="Proteomes" id="UP001262410">
    <property type="component" value="Unassembled WGS sequence"/>
</dbReference>
<accession>A0ABU1JR47</accession>
<evidence type="ECO:0000256" key="2">
    <source>
        <dbReference type="SAM" id="SignalP"/>
    </source>
</evidence>
<protein>
    <recommendedName>
        <fullName evidence="7">Alpha-2-macroglobulin</fullName>
    </recommendedName>
</protein>
<dbReference type="Pfam" id="PF07703">
    <property type="entry name" value="A2M_BRD"/>
    <property type="match status" value="1"/>
</dbReference>
<gene>
    <name evidence="5" type="ORF">E9232_003621</name>
</gene>
<dbReference type="RefSeq" id="WP_309796053.1">
    <property type="nucleotide sequence ID" value="NZ_JAVDPW010000006.1"/>
</dbReference>
<dbReference type="Gene3D" id="1.50.10.20">
    <property type="match status" value="1"/>
</dbReference>
<dbReference type="InterPro" id="IPR002890">
    <property type="entry name" value="MG2"/>
</dbReference>
<dbReference type="PANTHER" id="PTHR40094:SF1">
    <property type="entry name" value="UBIQUITIN DOMAIN-CONTAINING PROTEIN"/>
    <property type="match status" value="1"/>
</dbReference>
<evidence type="ECO:0000313" key="6">
    <source>
        <dbReference type="Proteomes" id="UP001262410"/>
    </source>
</evidence>
<dbReference type="Pfam" id="PF17973">
    <property type="entry name" value="bMG10"/>
    <property type="match status" value="1"/>
</dbReference>
<sequence>MRPRHPSALPLALALLATLAVPALAQTAPSPAAVPVPLDQLQRADGAQVVPERFLRRWDPITVFFNRDTGPRAGGPEDNPAKYATLSPDQAGAWQWLGPRVLQFRPADPWEPLRRVTVASAGRSTELIPLLPTPVATSPADQPDGIADLDTIGLTFADPVDVQALTRLLTIELRPLPGFDGQGSQQLTAQDFTVKALERADRSAQQSYVVTLRHPIPDGRMAILRLRLSDAAGLDDPIFELRLRSAAPFTVTDTACGGSFQQDLQDGVLRCSPPPAYEGEEAQPPGPRRLHLRFSSEPEALDVVRARDVFRITPAVDDLALEPDGRNLTLTGRFLPDTVYTLRIDPGSVKDVRGRALSGAATSARFVFPPDLPALAWDAGQGISERFGPQMVPLRGHGYDRADIRIHRIDPLGRDFWPFPPEGLTTDDDTAPPLAGNEPSPWRDAAQIDRDAMAERIAALGSPAVSELVPLPSLRGGVSAKFGLDLKPLLQKIAGANQPGTYLVGLRPMDGGSRRWLRLQVTDLTLSTVEEPQRIRFAVTSLNTAKPVEGAEVRLEGVRDNQFVTLQRGVTQADGSFVWTPKGVYAEEPEIRRIVVTKGTDTLVLEPDQGPEEYAQENWTRPEEPWLAWGFGDVAARREQAQILCHVFTERPIYRPEEAVEIRGFVRSYLGGALSFAGGKGEAVINGPDDQEWRLPVTLDANGGFYQRFDETTEATGDYSVRFVDEDGTECGQVAFKKEAYKLPTFEVLLNGPDAAPLDSQIQVSLLARYFAGGLLADRPIKWRVTQFPYSWTPPGREGFLFSSDSRFSGEHEFRSTPVLQQDGKTDAGGSAQITLDPTIEPTAQPRRYVVEATVTGDDDMQIRSTQHVVALPPFTLGLKVPRYLPKADAIDPEILAVDAAGKPLAGVEMTIKLIHRNWNAVLQASDFSQGSAKYVTQVIDDTVEERKVTSTADVQTLHFALPEAGVYIVSIEAADKIGRAQSVKVDLFAAGDTPVTWSRPPGQNVTVTSDKDAYAPGETATLVIESPFQTARALAVVEEPEGQFRYDWVDITNGFGRYTVPIRKQQLPRLAVNFLVMRGRLPGPEQAATAPFDQGKPVTLATTAWVKVTPVENQVAVTLDAPPSARPAQEIEVTLHLADLKGKPLSGEATFWMVDQAVLSLAKEQPLDPLPKFIVARMAKMAARDTRNMAFGVIPLEEVPGGDEATDEWGVENISVRRNFNPVPIYLPHVQVGPDGTAKVKVKLPDTLTVYKLRAVVTSGADRFGFGTGEVKVRQPIVAQPALPRFVRPGDSFDAGLIGRVVEGPGGSGRAGISVDGLTVQGSKDRAFAWDGARPARITFPVSVPDPAPGQDTAKLRLLLQRDADKAGDAVEIALPIRPDRPPLRQRRIVELAPGARQDLLAEPGDVRPGSYSASVVLAGDPALVRLVAGLNALADYPFGCTEQVIGLSSAELALKPFDPILAAAGLSDRVSADVQKTILTIGRNTDDDGLVGFWPKSRGSVILTAYAYSFLVQATQAGETVDPALKDRLAQVLKQALRSDYPRFLYGEEIRERVAALAALAAGGDLDPAYVAELSRRAALLPLESLAQVTAIVAASPDADPRQVSALLDQVKANVRLLSRDGKPVYAGLQDRPADPMILPSETRTLSEVMLAVTRAAPEDPLLGLLRTGLIGLGDGSGWGSTNADAAALRALAAAWVTPSGSVPVAASLPGGEQSGTLEAETPVLRWTTDQGGPIGVVNHGGQTVVALGDSRWLPKAPGSAATAVQDGFVLSRQLYRVPADGPLERLDPGGDGAIHVAAGDVVEEVAELINPEARAQVAIRLPIAAGFEPLNPNLATAPAEAAPSAGPSAPPSYSSYGDDEVRVFYDRLDKGTLTLRFRLRAQVAGSFIQPPGEAEMMYRAGVYGASAGARVVVSP</sequence>
<feature type="chain" id="PRO_5045566870" description="Alpha-2-macroglobulin" evidence="2">
    <location>
        <begin position="26"/>
        <end position="1918"/>
    </location>
</feature>
<feature type="domain" description="Alpha-2-macroglobulin bait region" evidence="3">
    <location>
        <begin position="1006"/>
        <end position="1162"/>
    </location>
</feature>
<keyword evidence="2" id="KW-0732">Signal</keyword>
<dbReference type="Pfam" id="PF00207">
    <property type="entry name" value="A2M"/>
    <property type="match status" value="1"/>
</dbReference>
<feature type="signal peptide" evidence="2">
    <location>
        <begin position="1"/>
        <end position="25"/>
    </location>
</feature>
<evidence type="ECO:0000259" key="4">
    <source>
        <dbReference type="SMART" id="SM01360"/>
    </source>
</evidence>
<reference evidence="5 6" key="1">
    <citation type="submission" date="2023-07" db="EMBL/GenBank/DDBJ databases">
        <title>Sorghum-associated microbial communities from plants grown in Nebraska, USA.</title>
        <authorList>
            <person name="Schachtman D."/>
        </authorList>
    </citation>
    <scope>NUCLEOTIDE SEQUENCE [LARGE SCALE GENOMIC DNA]</scope>
    <source>
        <strain evidence="5 6">584</strain>
    </source>
</reference>
<dbReference type="Gene3D" id="2.60.40.3710">
    <property type="match status" value="1"/>
</dbReference>
<evidence type="ECO:0000256" key="1">
    <source>
        <dbReference type="ARBA" id="ARBA00010556"/>
    </source>
</evidence>
<feature type="domain" description="Alpha-2-macroglobulin" evidence="4">
    <location>
        <begin position="1224"/>
        <end position="1314"/>
    </location>
</feature>
<dbReference type="Pfam" id="PF01835">
    <property type="entry name" value="MG2"/>
    <property type="match status" value="1"/>
</dbReference>
<keyword evidence="6" id="KW-1185">Reference proteome</keyword>
<evidence type="ECO:0000259" key="3">
    <source>
        <dbReference type="SMART" id="SM01359"/>
    </source>
</evidence>
<evidence type="ECO:0008006" key="7">
    <source>
        <dbReference type="Google" id="ProtNLM"/>
    </source>
</evidence>
<dbReference type="EMBL" id="JAVDPW010000006">
    <property type="protein sequence ID" value="MDR6291095.1"/>
    <property type="molecule type" value="Genomic_DNA"/>
</dbReference>
<organism evidence="5 6">
    <name type="scientific">Inquilinus ginsengisoli</name>
    <dbReference type="NCBI Taxonomy" id="363840"/>
    <lineage>
        <taxon>Bacteria</taxon>
        <taxon>Pseudomonadati</taxon>
        <taxon>Pseudomonadota</taxon>
        <taxon>Alphaproteobacteria</taxon>
        <taxon>Rhodospirillales</taxon>
        <taxon>Rhodospirillaceae</taxon>
        <taxon>Inquilinus</taxon>
    </lineage>
</organism>
<dbReference type="InterPro" id="IPR051802">
    <property type="entry name" value="YfhM-like"/>
</dbReference>
<evidence type="ECO:0000313" key="5">
    <source>
        <dbReference type="EMBL" id="MDR6291095.1"/>
    </source>
</evidence>
<dbReference type="InterPro" id="IPR011625">
    <property type="entry name" value="A2M_N_BRD"/>
</dbReference>
<dbReference type="InterPro" id="IPR008930">
    <property type="entry name" value="Terpenoid_cyclase/PrenylTrfase"/>
</dbReference>
<name>A0ABU1JR47_9PROT</name>
<dbReference type="InterPro" id="IPR001599">
    <property type="entry name" value="Macroglobln_a2"/>
</dbReference>
<proteinExistence type="inferred from homology"/>
<dbReference type="SMART" id="SM01359">
    <property type="entry name" value="A2M_N_2"/>
    <property type="match status" value="1"/>
</dbReference>
<comment type="caution">
    <text evidence="5">The sequence shown here is derived from an EMBL/GenBank/DDBJ whole genome shotgun (WGS) entry which is preliminary data.</text>
</comment>
<dbReference type="SUPFAM" id="SSF48239">
    <property type="entry name" value="Terpenoid cyclases/Protein prenyltransferases"/>
    <property type="match status" value="1"/>
</dbReference>
<comment type="similarity">
    <text evidence="1">Belongs to the protease inhibitor I39 (alpha-2-macroglobulin) family. Bacterial alpha-2-macroglobulin subfamily.</text>
</comment>
<dbReference type="PANTHER" id="PTHR40094">
    <property type="entry name" value="ALPHA-2-MACROGLOBULIN HOMOLOG"/>
    <property type="match status" value="1"/>
</dbReference>
<dbReference type="InterPro" id="IPR041246">
    <property type="entry name" value="Bact_MG10"/>
</dbReference>